<keyword evidence="2" id="KW-0812">Transmembrane</keyword>
<dbReference type="STRING" id="588602.SAMN04487991_0771"/>
<accession>A0A1I3KRZ8</accession>
<keyword evidence="2" id="KW-0472">Membrane</keyword>
<keyword evidence="5" id="KW-1185">Reference proteome</keyword>
<evidence type="ECO:0000259" key="3">
    <source>
        <dbReference type="PROSITE" id="PS51782"/>
    </source>
</evidence>
<dbReference type="PANTHER" id="PTHR34700:SF4">
    <property type="entry name" value="PHAGE-LIKE ELEMENT PBSX PROTEIN XKDP"/>
    <property type="match status" value="1"/>
</dbReference>
<evidence type="ECO:0000313" key="5">
    <source>
        <dbReference type="Proteomes" id="UP000199630"/>
    </source>
</evidence>
<proteinExistence type="predicted"/>
<dbReference type="InterPro" id="IPR036779">
    <property type="entry name" value="LysM_dom_sf"/>
</dbReference>
<evidence type="ECO:0000256" key="1">
    <source>
        <dbReference type="SAM" id="MobiDB-lite"/>
    </source>
</evidence>
<dbReference type="InterPro" id="IPR052196">
    <property type="entry name" value="Bact_Kbp"/>
</dbReference>
<evidence type="ECO:0000313" key="4">
    <source>
        <dbReference type="EMBL" id="SFI74895.1"/>
    </source>
</evidence>
<name>A0A1I3KRZ8_9RHOB</name>
<feature type="transmembrane region" description="Helical" evidence="2">
    <location>
        <begin position="7"/>
        <end position="30"/>
    </location>
</feature>
<dbReference type="EMBL" id="FORH01000001">
    <property type="protein sequence ID" value="SFI74895.1"/>
    <property type="molecule type" value="Genomic_DNA"/>
</dbReference>
<dbReference type="PANTHER" id="PTHR34700">
    <property type="entry name" value="POTASSIUM BINDING PROTEIN KBP"/>
    <property type="match status" value="1"/>
</dbReference>
<dbReference type="Pfam" id="PF01476">
    <property type="entry name" value="LysM"/>
    <property type="match status" value="1"/>
</dbReference>
<dbReference type="RefSeq" id="WP_090057569.1">
    <property type="nucleotide sequence ID" value="NZ_FORH01000001.1"/>
</dbReference>
<feature type="compositionally biased region" description="Low complexity" evidence="1">
    <location>
        <begin position="412"/>
        <end position="426"/>
    </location>
</feature>
<gene>
    <name evidence="4" type="ORF">SAMN04487991_0771</name>
</gene>
<dbReference type="AlphaFoldDB" id="A0A1I3KRZ8"/>
<dbReference type="SMART" id="SM00257">
    <property type="entry name" value="LysM"/>
    <property type="match status" value="1"/>
</dbReference>
<evidence type="ECO:0000256" key="2">
    <source>
        <dbReference type="SAM" id="Phobius"/>
    </source>
</evidence>
<organism evidence="4 5">
    <name type="scientific">Celeribacter neptunius</name>
    <dbReference type="NCBI Taxonomy" id="588602"/>
    <lineage>
        <taxon>Bacteria</taxon>
        <taxon>Pseudomonadati</taxon>
        <taxon>Pseudomonadota</taxon>
        <taxon>Alphaproteobacteria</taxon>
        <taxon>Rhodobacterales</taxon>
        <taxon>Roseobacteraceae</taxon>
        <taxon>Celeribacter</taxon>
    </lineage>
</organism>
<dbReference type="Gene3D" id="3.10.350.10">
    <property type="entry name" value="LysM domain"/>
    <property type="match status" value="1"/>
</dbReference>
<sequence length="488" mass="49659">MAKTNAWMMPAAGVGAAVLVVMIGAVLYLARPLPNEGGVVLSDPTAGQSGTVAVETGETAQTGEAAVTSETGAATGENLNAAQETAMAMAPGFDVVRVPAEGFATVAGHAEPGSEVSVIVDGEEVATATANERGEFVALFDTPAGDTPREMRLSTQSGEAGAAPLESSESIIVAPAAKSADAEVEIATIDVDEAPEGAGYAQTSGGAMPDTPRGAAQSVAEQVLSARDGEAGAAIEEHADDGTTDMAESTSQDMVPAAPANGAEQSATGSAVPLTAPTVLMADDDGLKVLQQEGTAPAELRIDTVSYDPEGRVFASGRATPGADLRIYLDQLFLTAATVGEDGYWRQELVDVSAGRYTLRVDEVDPSGKVLARAEIPFQREDVAKLARLARISGAGSDQPMGASAPQDPAQSTPAEESGAAAAPGDTAGGAVGGRIASVTVQPGNTLWGIASNRYGDGFLYVRVFDANRDQIRDPDLIYPGQIFALPE</sequence>
<keyword evidence="2" id="KW-1133">Transmembrane helix</keyword>
<dbReference type="CDD" id="cd00118">
    <property type="entry name" value="LysM"/>
    <property type="match status" value="1"/>
</dbReference>
<feature type="region of interest" description="Disordered" evidence="1">
    <location>
        <begin position="143"/>
        <end position="167"/>
    </location>
</feature>
<reference evidence="5" key="1">
    <citation type="submission" date="2016-10" db="EMBL/GenBank/DDBJ databases">
        <authorList>
            <person name="Varghese N."/>
            <person name="Submissions S."/>
        </authorList>
    </citation>
    <scope>NUCLEOTIDE SEQUENCE [LARGE SCALE GENOMIC DNA]</scope>
    <source>
        <strain evidence="5">DSM 26471</strain>
    </source>
</reference>
<feature type="region of interest" description="Disordered" evidence="1">
    <location>
        <begin position="395"/>
        <end position="427"/>
    </location>
</feature>
<dbReference type="PROSITE" id="PS51782">
    <property type="entry name" value="LYSM"/>
    <property type="match status" value="1"/>
</dbReference>
<dbReference type="Proteomes" id="UP000199630">
    <property type="component" value="Unassembled WGS sequence"/>
</dbReference>
<dbReference type="InterPro" id="IPR018392">
    <property type="entry name" value="LysM"/>
</dbReference>
<protein>
    <submittedName>
        <fullName evidence="4">Nucleoid-associated protein YgaU, contains BON and LysM domains</fullName>
    </submittedName>
</protein>
<feature type="domain" description="LysM" evidence="3">
    <location>
        <begin position="437"/>
        <end position="486"/>
    </location>
</feature>